<dbReference type="EMBL" id="BAAANS010000003">
    <property type="protein sequence ID" value="GAA2086055.1"/>
    <property type="molecule type" value="Genomic_DNA"/>
</dbReference>
<keyword evidence="4" id="KW-1185">Reference proteome</keyword>
<name>A0ABN2W8M2_9ACTN</name>
<reference evidence="3 4" key="1">
    <citation type="journal article" date="2019" name="Int. J. Syst. Evol. Microbiol.">
        <title>The Global Catalogue of Microorganisms (GCM) 10K type strain sequencing project: providing services to taxonomists for standard genome sequencing and annotation.</title>
        <authorList>
            <consortium name="The Broad Institute Genomics Platform"/>
            <consortium name="The Broad Institute Genome Sequencing Center for Infectious Disease"/>
            <person name="Wu L."/>
            <person name="Ma J."/>
        </authorList>
    </citation>
    <scope>NUCLEOTIDE SEQUENCE [LARGE SCALE GENOMIC DNA]</scope>
    <source>
        <strain evidence="3 4">JCM 14559</strain>
    </source>
</reference>
<comment type="caution">
    <text evidence="3">The sequence shown here is derived from an EMBL/GenBank/DDBJ whole genome shotgun (WGS) entry which is preliminary data.</text>
</comment>
<sequence>MFIVTVTYTAGPQQVDPVRPEHGDWLRDLIDRGLLLAAGRRTPLVGGVYLVPASARAELDAVLAGDPYLRHGVAAHEVVEFTPLLTAPGLEALADA</sequence>
<comment type="similarity">
    <text evidence="1">Belongs to the YciI family.</text>
</comment>
<dbReference type="InterPro" id="IPR005545">
    <property type="entry name" value="YCII"/>
</dbReference>
<dbReference type="PANTHER" id="PTHR37828">
    <property type="entry name" value="GSR2449 PROTEIN"/>
    <property type="match status" value="1"/>
</dbReference>
<protein>
    <submittedName>
        <fullName evidence="3">YciI family protein</fullName>
    </submittedName>
</protein>
<evidence type="ECO:0000256" key="1">
    <source>
        <dbReference type="ARBA" id="ARBA00007689"/>
    </source>
</evidence>
<proteinExistence type="inferred from homology"/>
<accession>A0ABN2W8M2</accession>
<dbReference type="Pfam" id="PF03795">
    <property type="entry name" value="YCII"/>
    <property type="match status" value="1"/>
</dbReference>
<evidence type="ECO:0000313" key="3">
    <source>
        <dbReference type="EMBL" id="GAA2086055.1"/>
    </source>
</evidence>
<dbReference type="RefSeq" id="WP_344550154.1">
    <property type="nucleotide sequence ID" value="NZ_BAAANS010000003.1"/>
</dbReference>
<dbReference type="SUPFAM" id="SSF54909">
    <property type="entry name" value="Dimeric alpha+beta barrel"/>
    <property type="match status" value="1"/>
</dbReference>
<dbReference type="InterPro" id="IPR011008">
    <property type="entry name" value="Dimeric_a/b-barrel"/>
</dbReference>
<gene>
    <name evidence="3" type="ORF">GCM10009759_06440</name>
</gene>
<organism evidence="3 4">
    <name type="scientific">Kitasatospora saccharophila</name>
    <dbReference type="NCBI Taxonomy" id="407973"/>
    <lineage>
        <taxon>Bacteria</taxon>
        <taxon>Bacillati</taxon>
        <taxon>Actinomycetota</taxon>
        <taxon>Actinomycetes</taxon>
        <taxon>Kitasatosporales</taxon>
        <taxon>Streptomycetaceae</taxon>
        <taxon>Kitasatospora</taxon>
    </lineage>
</organism>
<dbReference type="Proteomes" id="UP001500897">
    <property type="component" value="Unassembled WGS sequence"/>
</dbReference>
<evidence type="ECO:0000259" key="2">
    <source>
        <dbReference type="Pfam" id="PF03795"/>
    </source>
</evidence>
<dbReference type="Gene3D" id="3.30.70.1060">
    <property type="entry name" value="Dimeric alpha+beta barrel"/>
    <property type="match status" value="1"/>
</dbReference>
<dbReference type="PANTHER" id="PTHR37828:SF1">
    <property type="entry name" value="YCII-RELATED DOMAIN-CONTAINING PROTEIN"/>
    <property type="match status" value="1"/>
</dbReference>
<feature type="domain" description="YCII-related" evidence="2">
    <location>
        <begin position="1"/>
        <end position="82"/>
    </location>
</feature>
<evidence type="ECO:0000313" key="4">
    <source>
        <dbReference type="Proteomes" id="UP001500897"/>
    </source>
</evidence>